<evidence type="ECO:0000256" key="4">
    <source>
        <dbReference type="ARBA" id="ARBA00006753"/>
    </source>
</evidence>
<evidence type="ECO:0000256" key="18">
    <source>
        <dbReference type="RuleBase" id="RU000579"/>
    </source>
</evidence>
<feature type="domain" description="ACT" evidence="20">
    <location>
        <begin position="350"/>
        <end position="424"/>
    </location>
</feature>
<dbReference type="PANTHER" id="PTHR43331">
    <property type="entry name" value="HOMOSERINE DEHYDROGENASE"/>
    <property type="match status" value="1"/>
</dbReference>
<dbReference type="EC" id="1.1.1.3" evidence="5 18"/>
<dbReference type="SUPFAM" id="SSF55021">
    <property type="entry name" value="ACT-like"/>
    <property type="match status" value="1"/>
</dbReference>
<sequence>MKTVGVGLLGFGTVGTGVIRLLNQDQPQVEQSTGYHISIEKVLVNNLNKERKINIDKHLLTINPDDVLDNPNIDIIIEVMGGVEQTRNYLHRAFQNKKHVVTANKDLLAVYGPELLQAAKDHGCDLYYEASVAGGIPILRSLTDGLAADRIQKIIGIVNGTTNYILSKMSREPVSYDQALGEAQSLGFAEADPTSDVEGLDAARKMVILSHLAYSIPVDLDDVTIEGITGVEREDILYSQKLGYAIKLVGVTETTNGQIDIRVSPTLLPSTHPLAAVENENNAVYVYGEAVGETMFYGPGAGELPTATAVVSDLISVVRNLSLDVNGHHIFIPSKEKQCVSSETIVSRFFFRFHVKDEKGAFSKISNLLKDHGISLEKLIQEPLSDQVAEVAIITHEVNKVLFEKALRKLEALDVMIDVKNYYRVEGMKR</sequence>
<dbReference type="Gene3D" id="3.40.50.720">
    <property type="entry name" value="NAD(P)-binding Rossmann-like Domain"/>
    <property type="match status" value="1"/>
</dbReference>
<keyword evidence="8 18" id="KW-0791">Threonine biosynthesis</keyword>
<feature type="active site" description="Proton donor" evidence="16">
    <location>
        <position position="205"/>
    </location>
</feature>
<dbReference type="Gene3D" id="3.30.70.260">
    <property type="match status" value="1"/>
</dbReference>
<dbReference type="GO" id="GO:0009086">
    <property type="term" value="P:methionine biosynthetic process"/>
    <property type="evidence" value="ECO:0007669"/>
    <property type="project" value="UniProtKB-KW"/>
</dbReference>
<feature type="binding site" evidence="17">
    <location>
        <position position="190"/>
    </location>
    <ligand>
        <name>L-homoserine</name>
        <dbReference type="ChEBI" id="CHEBI:57476"/>
    </ligand>
</feature>
<evidence type="ECO:0000256" key="16">
    <source>
        <dbReference type="PIRSR" id="PIRSR000098-1"/>
    </source>
</evidence>
<dbReference type="Pfam" id="PF00742">
    <property type="entry name" value="Homoserine_dh"/>
    <property type="match status" value="1"/>
</dbReference>
<evidence type="ECO:0000256" key="2">
    <source>
        <dbReference type="ARBA" id="ARBA00005056"/>
    </source>
</evidence>
<evidence type="ECO:0000259" key="20">
    <source>
        <dbReference type="PROSITE" id="PS51671"/>
    </source>
</evidence>
<dbReference type="PIRSF" id="PIRSF000098">
    <property type="entry name" value="Homoser_dehydrog"/>
    <property type="match status" value="1"/>
</dbReference>
<keyword evidence="13" id="KW-0915">Sodium</keyword>
<keyword evidence="14 18" id="KW-0486">Methionine biosynthesis</keyword>
<organism evidence="21 22">
    <name type="scientific">Terrilactibacillus tamarindi</name>
    <dbReference type="NCBI Taxonomy" id="2599694"/>
    <lineage>
        <taxon>Bacteria</taxon>
        <taxon>Bacillati</taxon>
        <taxon>Bacillota</taxon>
        <taxon>Bacilli</taxon>
        <taxon>Bacillales</taxon>
        <taxon>Bacillaceae</taxon>
        <taxon>Terrilactibacillus</taxon>
    </lineage>
</organism>
<evidence type="ECO:0000256" key="1">
    <source>
        <dbReference type="ARBA" id="ARBA00001920"/>
    </source>
</evidence>
<dbReference type="PANTHER" id="PTHR43331:SF1">
    <property type="entry name" value="HOMOSERINE DEHYDROGENASE"/>
    <property type="match status" value="1"/>
</dbReference>
<keyword evidence="22" id="KW-1185">Reference proteome</keyword>
<evidence type="ECO:0000256" key="9">
    <source>
        <dbReference type="ARBA" id="ARBA00022723"/>
    </source>
</evidence>
<dbReference type="OrthoDB" id="9808167at2"/>
<dbReference type="NCBIfam" id="NF004976">
    <property type="entry name" value="PRK06349.1"/>
    <property type="match status" value="1"/>
</dbReference>
<comment type="pathway">
    <text evidence="2 18">Amino-acid biosynthesis; L-threonine biosynthesis; L-threonine from L-aspartate: step 3/5.</text>
</comment>
<dbReference type="InterPro" id="IPR045865">
    <property type="entry name" value="ACT-like_dom_sf"/>
</dbReference>
<dbReference type="InterPro" id="IPR001342">
    <property type="entry name" value="HDH_cat"/>
</dbReference>
<dbReference type="InterPro" id="IPR005106">
    <property type="entry name" value="Asp/hSer_DH_NAD-bd"/>
</dbReference>
<evidence type="ECO:0000256" key="8">
    <source>
        <dbReference type="ARBA" id="ARBA00022697"/>
    </source>
</evidence>
<evidence type="ECO:0000313" key="22">
    <source>
        <dbReference type="Proteomes" id="UP000440978"/>
    </source>
</evidence>
<keyword evidence="10 17" id="KW-0521">NADP</keyword>
<protein>
    <recommendedName>
        <fullName evidence="6 18">Homoserine dehydrogenase</fullName>
        <ecNumber evidence="5 18">1.1.1.3</ecNumber>
    </recommendedName>
</protein>
<keyword evidence="9" id="KW-0479">Metal-binding</keyword>
<comment type="catalytic activity">
    <reaction evidence="15">
        <text>L-homoserine + NADP(+) = L-aspartate 4-semialdehyde + NADPH + H(+)</text>
        <dbReference type="Rhea" id="RHEA:15761"/>
        <dbReference type="ChEBI" id="CHEBI:15378"/>
        <dbReference type="ChEBI" id="CHEBI:57476"/>
        <dbReference type="ChEBI" id="CHEBI:57783"/>
        <dbReference type="ChEBI" id="CHEBI:58349"/>
        <dbReference type="ChEBI" id="CHEBI:537519"/>
        <dbReference type="EC" id="1.1.1.3"/>
    </reaction>
    <physiologicalReaction direction="right-to-left" evidence="15">
        <dbReference type="Rhea" id="RHEA:15763"/>
    </physiologicalReaction>
</comment>
<evidence type="ECO:0000256" key="13">
    <source>
        <dbReference type="ARBA" id="ARBA00023053"/>
    </source>
</evidence>
<comment type="cofactor">
    <cofactor evidence="1">
        <name>a metal cation</name>
        <dbReference type="ChEBI" id="CHEBI:25213"/>
    </cofactor>
</comment>
<comment type="caution">
    <text evidence="21">The sequence shown here is derived from an EMBL/GenBank/DDBJ whole genome shotgun (WGS) entry which is preliminary data.</text>
</comment>
<evidence type="ECO:0000256" key="15">
    <source>
        <dbReference type="ARBA" id="ARBA00048841"/>
    </source>
</evidence>
<comment type="similarity">
    <text evidence="4 19">Belongs to the homoserine dehydrogenase family.</text>
</comment>
<dbReference type="PROSITE" id="PS51671">
    <property type="entry name" value="ACT"/>
    <property type="match status" value="1"/>
</dbReference>
<gene>
    <name evidence="21" type="ORF">GMB86_01865</name>
</gene>
<dbReference type="InterPro" id="IPR016204">
    <property type="entry name" value="HDH"/>
</dbReference>
<keyword evidence="12" id="KW-0520">NAD</keyword>
<evidence type="ECO:0000256" key="6">
    <source>
        <dbReference type="ARBA" id="ARBA00013376"/>
    </source>
</evidence>
<evidence type="ECO:0000256" key="7">
    <source>
        <dbReference type="ARBA" id="ARBA00022605"/>
    </source>
</evidence>
<evidence type="ECO:0000256" key="17">
    <source>
        <dbReference type="PIRSR" id="PIRSR000098-2"/>
    </source>
</evidence>
<dbReference type="Pfam" id="PF01842">
    <property type="entry name" value="ACT"/>
    <property type="match status" value="1"/>
</dbReference>
<comment type="pathway">
    <text evidence="3 18">Amino-acid biosynthesis; L-methionine biosynthesis via de novo pathway; L-homoserine from L-aspartate: step 3/3.</text>
</comment>
<dbReference type="EMBL" id="WNHB01000002">
    <property type="protein sequence ID" value="MTT30760.1"/>
    <property type="molecule type" value="Genomic_DNA"/>
</dbReference>
<dbReference type="UniPathway" id="UPA00051">
    <property type="reaction ID" value="UER00465"/>
</dbReference>
<dbReference type="GO" id="GO:0009088">
    <property type="term" value="P:threonine biosynthetic process"/>
    <property type="evidence" value="ECO:0007669"/>
    <property type="project" value="UniProtKB-UniPathway"/>
</dbReference>
<reference evidence="21 22" key="1">
    <citation type="submission" date="2019-11" db="EMBL/GenBank/DDBJ databases">
        <title>Terrilactibacillus tamarindus sp. nov. BCM23-1 isolated from bark of Tamarindus indica.</title>
        <authorList>
            <person name="Kingkaew E."/>
            <person name="Tanasupawat S."/>
        </authorList>
    </citation>
    <scope>NUCLEOTIDE SEQUENCE [LARGE SCALE GENOMIC DNA]</scope>
    <source>
        <strain evidence="21 22">BCM23-1</strain>
    </source>
</reference>
<dbReference type="AlphaFoldDB" id="A0A6N8CML8"/>
<dbReference type="Proteomes" id="UP000440978">
    <property type="component" value="Unassembled WGS sequence"/>
</dbReference>
<evidence type="ECO:0000256" key="14">
    <source>
        <dbReference type="ARBA" id="ARBA00023167"/>
    </source>
</evidence>
<dbReference type="SUPFAM" id="SSF51735">
    <property type="entry name" value="NAD(P)-binding Rossmann-fold domains"/>
    <property type="match status" value="1"/>
</dbReference>
<dbReference type="InterPro" id="IPR036291">
    <property type="entry name" value="NAD(P)-bd_dom_sf"/>
</dbReference>
<evidence type="ECO:0000256" key="19">
    <source>
        <dbReference type="RuleBase" id="RU004171"/>
    </source>
</evidence>
<dbReference type="FunFam" id="3.30.360.10:FF:000005">
    <property type="entry name" value="Homoserine dehydrogenase"/>
    <property type="match status" value="1"/>
</dbReference>
<evidence type="ECO:0000313" key="21">
    <source>
        <dbReference type="EMBL" id="MTT30760.1"/>
    </source>
</evidence>
<dbReference type="CDD" id="cd04881">
    <property type="entry name" value="ACT_HSDH-Hom"/>
    <property type="match status" value="1"/>
</dbReference>
<evidence type="ECO:0000256" key="3">
    <source>
        <dbReference type="ARBA" id="ARBA00005062"/>
    </source>
</evidence>
<evidence type="ECO:0000256" key="10">
    <source>
        <dbReference type="ARBA" id="ARBA00022857"/>
    </source>
</evidence>
<dbReference type="InterPro" id="IPR002912">
    <property type="entry name" value="ACT_dom"/>
</dbReference>
<dbReference type="UniPathway" id="UPA00050">
    <property type="reaction ID" value="UER00063"/>
</dbReference>
<keyword evidence="7 18" id="KW-0028">Amino-acid biosynthesis</keyword>
<dbReference type="InterPro" id="IPR019811">
    <property type="entry name" value="HDH_CS"/>
</dbReference>
<dbReference type="GO" id="GO:0004412">
    <property type="term" value="F:homoserine dehydrogenase activity"/>
    <property type="evidence" value="ECO:0007669"/>
    <property type="project" value="UniProtKB-EC"/>
</dbReference>
<keyword evidence="11 18" id="KW-0560">Oxidoreductase</keyword>
<dbReference type="GO" id="GO:0050661">
    <property type="term" value="F:NADP binding"/>
    <property type="evidence" value="ECO:0007669"/>
    <property type="project" value="InterPro"/>
</dbReference>
<accession>A0A6N8CML8</accession>
<dbReference type="GO" id="GO:0046872">
    <property type="term" value="F:metal ion binding"/>
    <property type="evidence" value="ECO:0007669"/>
    <property type="project" value="UniProtKB-KW"/>
</dbReference>
<feature type="binding site" evidence="17">
    <location>
        <position position="105"/>
    </location>
    <ligand>
        <name>NADPH</name>
        <dbReference type="ChEBI" id="CHEBI:57783"/>
    </ligand>
</feature>
<dbReference type="RefSeq" id="WP_155216250.1">
    <property type="nucleotide sequence ID" value="NZ_WNHB01000002.1"/>
</dbReference>
<proteinExistence type="inferred from homology"/>
<dbReference type="SUPFAM" id="SSF55347">
    <property type="entry name" value="Glyceraldehyde-3-phosphate dehydrogenase-like, C-terminal domain"/>
    <property type="match status" value="1"/>
</dbReference>
<dbReference type="Gene3D" id="3.30.360.10">
    <property type="entry name" value="Dihydrodipicolinate Reductase, domain 2"/>
    <property type="match status" value="1"/>
</dbReference>
<dbReference type="FunFam" id="3.40.50.720:FF:000062">
    <property type="entry name" value="Homoserine dehydrogenase"/>
    <property type="match status" value="1"/>
</dbReference>
<dbReference type="Pfam" id="PF03447">
    <property type="entry name" value="NAD_binding_3"/>
    <property type="match status" value="1"/>
</dbReference>
<evidence type="ECO:0000256" key="12">
    <source>
        <dbReference type="ARBA" id="ARBA00023027"/>
    </source>
</evidence>
<evidence type="ECO:0000256" key="11">
    <source>
        <dbReference type="ARBA" id="ARBA00023002"/>
    </source>
</evidence>
<dbReference type="PROSITE" id="PS01042">
    <property type="entry name" value="HOMOSER_DHGENASE"/>
    <property type="match status" value="1"/>
</dbReference>
<evidence type="ECO:0000256" key="5">
    <source>
        <dbReference type="ARBA" id="ARBA00013213"/>
    </source>
</evidence>
<name>A0A6N8CML8_9BACI</name>
<feature type="binding site" evidence="17">
    <location>
        <begin position="9"/>
        <end position="16"/>
    </location>
    <ligand>
        <name>NADP(+)</name>
        <dbReference type="ChEBI" id="CHEBI:58349"/>
    </ligand>
</feature>